<proteinExistence type="predicted"/>
<accession>A0A1B0A973</accession>
<keyword evidence="3" id="KW-1185">Reference proteome</keyword>
<evidence type="ECO:0000313" key="2">
    <source>
        <dbReference type="EnsemblMetazoa" id="GPAI038272-PA"/>
    </source>
</evidence>
<evidence type="ECO:0000313" key="3">
    <source>
        <dbReference type="Proteomes" id="UP000092445"/>
    </source>
</evidence>
<dbReference type="AlphaFoldDB" id="A0A1B0A973"/>
<organism evidence="2 3">
    <name type="scientific">Glossina pallidipes</name>
    <name type="common">Tsetse fly</name>
    <dbReference type="NCBI Taxonomy" id="7398"/>
    <lineage>
        <taxon>Eukaryota</taxon>
        <taxon>Metazoa</taxon>
        <taxon>Ecdysozoa</taxon>
        <taxon>Arthropoda</taxon>
        <taxon>Hexapoda</taxon>
        <taxon>Insecta</taxon>
        <taxon>Pterygota</taxon>
        <taxon>Neoptera</taxon>
        <taxon>Endopterygota</taxon>
        <taxon>Diptera</taxon>
        <taxon>Brachycera</taxon>
        <taxon>Muscomorpha</taxon>
        <taxon>Hippoboscoidea</taxon>
        <taxon>Glossinidae</taxon>
        <taxon>Glossina</taxon>
    </lineage>
</organism>
<dbReference type="Proteomes" id="UP000092445">
    <property type="component" value="Unassembled WGS sequence"/>
</dbReference>
<feature type="compositionally biased region" description="Basic and acidic residues" evidence="1">
    <location>
        <begin position="77"/>
        <end position="89"/>
    </location>
</feature>
<name>A0A1B0A973_GLOPL</name>
<reference evidence="2" key="2">
    <citation type="submission" date="2020-05" db="UniProtKB">
        <authorList>
            <consortium name="EnsemblMetazoa"/>
        </authorList>
    </citation>
    <scope>IDENTIFICATION</scope>
    <source>
        <strain evidence="2">IAEA</strain>
    </source>
</reference>
<dbReference type="EnsemblMetazoa" id="GPAI038272-RA">
    <property type="protein sequence ID" value="GPAI038272-PA"/>
    <property type="gene ID" value="GPAI038272"/>
</dbReference>
<sequence>MDLRSYLWHLHEAKGCDNLLPFAAMQSIFLDHVDFEVKCAFLVSNVLSACSLIHITTTSCSSARAITLTNTPSTEDNNEHRLGSKDSDHAAGPNYQGTKYANVIRLLMHLHLSNPIGTFMGICGHFTSLQRKNILNSQREGYQNGKRKEITHARTRILSLIKLRITPSSYYKHLRKLKSQ</sequence>
<dbReference type="VEuPathDB" id="VectorBase:GPAI038272"/>
<evidence type="ECO:0000256" key="1">
    <source>
        <dbReference type="SAM" id="MobiDB-lite"/>
    </source>
</evidence>
<reference evidence="3" key="1">
    <citation type="submission" date="2014-03" db="EMBL/GenBank/DDBJ databases">
        <authorList>
            <person name="Aksoy S."/>
            <person name="Warren W."/>
            <person name="Wilson R.K."/>
        </authorList>
    </citation>
    <scope>NUCLEOTIDE SEQUENCE [LARGE SCALE GENOMIC DNA]</scope>
    <source>
        <strain evidence="3">IAEA</strain>
    </source>
</reference>
<protein>
    <submittedName>
        <fullName evidence="2">Uncharacterized protein</fullName>
    </submittedName>
</protein>
<feature type="region of interest" description="Disordered" evidence="1">
    <location>
        <begin position="70"/>
        <end position="93"/>
    </location>
</feature>